<dbReference type="Proteomes" id="UP001172109">
    <property type="component" value="Unassembled WGS sequence"/>
</dbReference>
<protein>
    <submittedName>
        <fullName evidence="3">NAD(P)-binding domain-containing protein</fullName>
    </submittedName>
</protein>
<gene>
    <name evidence="3" type="ORF">QZM56_38240</name>
</gene>
<dbReference type="Gene3D" id="3.40.50.720">
    <property type="entry name" value="NAD(P)-binding Rossmann-like Domain"/>
    <property type="match status" value="1"/>
</dbReference>
<proteinExistence type="predicted"/>
<comment type="caution">
    <text evidence="3">The sequence shown here is derived from an EMBL/GenBank/DDBJ whole genome shotgun (WGS) entry which is preliminary data.</text>
</comment>
<keyword evidence="1" id="KW-0560">Oxidoreductase</keyword>
<dbReference type="PANTHER" id="PTHR14239">
    <property type="entry name" value="DUDULIN-RELATED"/>
    <property type="match status" value="1"/>
</dbReference>
<dbReference type="AlphaFoldDB" id="A0AAP4VM03"/>
<dbReference type="SUPFAM" id="SSF51735">
    <property type="entry name" value="NAD(P)-binding Rossmann-fold domains"/>
    <property type="match status" value="1"/>
</dbReference>
<organism evidence="3 4">
    <name type="scientific">Burkholderia contaminans</name>
    <dbReference type="NCBI Taxonomy" id="488447"/>
    <lineage>
        <taxon>Bacteria</taxon>
        <taxon>Pseudomonadati</taxon>
        <taxon>Pseudomonadota</taxon>
        <taxon>Betaproteobacteria</taxon>
        <taxon>Burkholderiales</taxon>
        <taxon>Burkholderiaceae</taxon>
        <taxon>Burkholderia</taxon>
        <taxon>Burkholderia cepacia complex</taxon>
    </lineage>
</organism>
<accession>A0AAP4VM03</accession>
<reference evidence="3" key="1">
    <citation type="submission" date="2023-07" db="EMBL/GenBank/DDBJ databases">
        <title>A collection of bacterial strains from the Burkholderia cepacia Research Laboratory and Repository.</title>
        <authorList>
            <person name="Lipuma J."/>
            <person name="Spilker T."/>
            <person name="Caverly L."/>
        </authorList>
    </citation>
    <scope>NUCLEOTIDE SEQUENCE</scope>
    <source>
        <strain evidence="3">AU44979</strain>
    </source>
</reference>
<name>A0AAP4VM03_9BURK</name>
<dbReference type="Pfam" id="PF03807">
    <property type="entry name" value="F420_oxidored"/>
    <property type="match status" value="1"/>
</dbReference>
<dbReference type="PANTHER" id="PTHR14239:SF10">
    <property type="entry name" value="REDUCTASE"/>
    <property type="match status" value="1"/>
</dbReference>
<evidence type="ECO:0000259" key="2">
    <source>
        <dbReference type="Pfam" id="PF03807"/>
    </source>
</evidence>
<dbReference type="EMBL" id="JAUJQS010000051">
    <property type="protein sequence ID" value="MDN7570330.1"/>
    <property type="molecule type" value="Genomic_DNA"/>
</dbReference>
<dbReference type="InterPro" id="IPR051267">
    <property type="entry name" value="STEAP_metalloreductase"/>
</dbReference>
<dbReference type="RefSeq" id="WP_226285463.1">
    <property type="nucleotide sequence ID" value="NZ_CADEUY010000002.1"/>
</dbReference>
<dbReference type="InterPro" id="IPR036291">
    <property type="entry name" value="NAD(P)-bd_dom_sf"/>
</dbReference>
<sequence length="268" mass="28408">MTRRADETVLNEVSPMEIGIIGTGNIGGTLARRLKAAGHNLRIANSKGPEDVQSFANEIGALAVDVAGAVRGADAIILAIPLPAMAKLPPHLFDAVLANVPIIDTSNYYPGLRDPRIADIDGGMPESVWVSHRLSRRVIKAFNNILAYSLAEHAMPEGTPGRLAVAVAGDEGDAKQVAMALVDAVGFDPVDAGSLEESWRQQPSTPAYCCDWDAPTTRAALAAAIRGDAAAKRDRMPEQFAKLGADPRHEDIVRMNRGANAIDGFDPC</sequence>
<evidence type="ECO:0000313" key="4">
    <source>
        <dbReference type="Proteomes" id="UP001172109"/>
    </source>
</evidence>
<dbReference type="InterPro" id="IPR028939">
    <property type="entry name" value="P5C_Rdtase_cat_N"/>
</dbReference>
<evidence type="ECO:0000256" key="1">
    <source>
        <dbReference type="ARBA" id="ARBA00023002"/>
    </source>
</evidence>
<evidence type="ECO:0000313" key="3">
    <source>
        <dbReference type="EMBL" id="MDN7570330.1"/>
    </source>
</evidence>
<feature type="domain" description="Pyrroline-5-carboxylate reductase catalytic N-terminal" evidence="2">
    <location>
        <begin position="18"/>
        <end position="108"/>
    </location>
</feature>
<dbReference type="GO" id="GO:0016491">
    <property type="term" value="F:oxidoreductase activity"/>
    <property type="evidence" value="ECO:0007669"/>
    <property type="project" value="UniProtKB-KW"/>
</dbReference>